<gene>
    <name evidence="1" type="ordered locus">HTH_0761</name>
</gene>
<evidence type="ECO:0000313" key="2">
    <source>
        <dbReference type="Proteomes" id="UP000002574"/>
    </source>
</evidence>
<dbReference type="RefSeq" id="WP_012963402.1">
    <property type="nucleotide sequence ID" value="NC_013799.1"/>
</dbReference>
<dbReference type="OrthoDB" id="12711at2"/>
<dbReference type="InterPro" id="IPR044036">
    <property type="entry name" value="DUF5752"/>
</dbReference>
<dbReference type="eggNOG" id="COG0438">
    <property type="taxonomic scope" value="Bacteria"/>
</dbReference>
<name>D3DHB9_HYDTT</name>
<keyword evidence="2" id="KW-1185">Reference proteome</keyword>
<reference evidence="1 2" key="1">
    <citation type="journal article" date="2010" name="J. Bacteriol.">
        <title>Complete genome sequence of the thermophilic, obligately chemolithoautotrophic hydrogen-oxidizing bacterium Hydrogenobacter thermophilus TK-6.</title>
        <authorList>
            <person name="Arai H."/>
            <person name="Kanbe H."/>
            <person name="Ishii M."/>
            <person name="Igarashi Y."/>
        </authorList>
    </citation>
    <scope>NUCLEOTIDE SEQUENCE [LARGE SCALE GENOMIC DNA]</scope>
    <source>
        <strain evidence="2">DSM 6534 / IAM 12695 / TK-6 [Tokyo]</strain>
    </source>
</reference>
<protein>
    <submittedName>
        <fullName evidence="1">Uncharacterized protein</fullName>
    </submittedName>
</protein>
<sequence length="205" mass="23621">MADIFCFKTEVWVPVYTGIKVQNLQEFIQALRAVPCGSLLYHLYIHLFNYHNLPTDYPNSFSYWLASNGYEVLAEKVSSIDPTRYYDLEVLRNDILALLSESSEEKVKRPLQPFYFMSVYREVIDTSKCASNIEELLEGIKSLGISSLFYHLITSRIDKKSLVNDYSEWLLSQGYAKKAEAIDALDVYALNLYEVKELIIEVLSA</sequence>
<proteinExistence type="predicted"/>
<dbReference type="KEGG" id="hte:Hydth_0762"/>
<dbReference type="AlphaFoldDB" id="D3DHB9"/>
<dbReference type="Proteomes" id="UP000002574">
    <property type="component" value="Chromosome"/>
</dbReference>
<evidence type="ECO:0000313" key="1">
    <source>
        <dbReference type="EMBL" id="BAI69221.1"/>
    </source>
</evidence>
<dbReference type="EMBL" id="AP011112">
    <property type="protein sequence ID" value="BAI69221.1"/>
    <property type="molecule type" value="Genomic_DNA"/>
</dbReference>
<dbReference type="PATRIC" id="fig|608538.5.peg.772"/>
<dbReference type="STRING" id="608538.HTH_0761"/>
<accession>D3DHB9</accession>
<dbReference type="KEGG" id="hth:HTH_0761"/>
<dbReference type="Pfam" id="PF19027">
    <property type="entry name" value="DUF5752"/>
    <property type="match status" value="1"/>
</dbReference>
<organism evidence="1 2">
    <name type="scientific">Hydrogenobacter thermophilus (strain DSM 6534 / IAM 12695 / TK-6)</name>
    <dbReference type="NCBI Taxonomy" id="608538"/>
    <lineage>
        <taxon>Bacteria</taxon>
        <taxon>Pseudomonadati</taxon>
        <taxon>Aquificota</taxon>
        <taxon>Aquificia</taxon>
        <taxon>Aquificales</taxon>
        <taxon>Aquificaceae</taxon>
        <taxon>Hydrogenobacter</taxon>
    </lineage>
</organism>